<dbReference type="Gene3D" id="3.90.1670.10">
    <property type="entry name" value="FdhE-like domain"/>
    <property type="match status" value="1"/>
</dbReference>
<dbReference type="STRING" id="1519643.SAMN06295933_2716"/>
<gene>
    <name evidence="1" type="ORF">SAMN06295933_2716</name>
</gene>
<dbReference type="InterPro" id="IPR024064">
    <property type="entry name" value="FdhE-like_sf"/>
</dbReference>
<proteinExistence type="predicted"/>
<dbReference type="RefSeq" id="WP_085103101.1">
    <property type="nucleotide sequence ID" value="NZ_FWZU01000004.1"/>
</dbReference>
<evidence type="ECO:0000313" key="1">
    <source>
        <dbReference type="EMBL" id="SMF28518.1"/>
    </source>
</evidence>
<dbReference type="GO" id="GO:0005829">
    <property type="term" value="C:cytosol"/>
    <property type="evidence" value="ECO:0007669"/>
    <property type="project" value="TreeGrafter"/>
</dbReference>
<organism evidence="1 2">
    <name type="scientific">Desulfovibrio gilichinskyi</name>
    <dbReference type="NCBI Taxonomy" id="1519643"/>
    <lineage>
        <taxon>Bacteria</taxon>
        <taxon>Pseudomonadati</taxon>
        <taxon>Thermodesulfobacteriota</taxon>
        <taxon>Desulfovibrionia</taxon>
        <taxon>Desulfovibrionales</taxon>
        <taxon>Desulfovibrionaceae</taxon>
        <taxon>Desulfovibrio</taxon>
    </lineage>
</organism>
<dbReference type="OrthoDB" id="9811074at2"/>
<protein>
    <submittedName>
        <fullName evidence="1">FdhE protein</fullName>
    </submittedName>
</protein>
<dbReference type="InterPro" id="IPR006452">
    <property type="entry name" value="Formate_DH_accessory"/>
</dbReference>
<dbReference type="Proteomes" id="UP000192906">
    <property type="component" value="Unassembled WGS sequence"/>
</dbReference>
<dbReference type="SUPFAM" id="SSF144020">
    <property type="entry name" value="FdhE-like"/>
    <property type="match status" value="1"/>
</dbReference>
<dbReference type="PANTHER" id="PTHR37689:SF1">
    <property type="entry name" value="PROTEIN FDHE"/>
    <property type="match status" value="1"/>
</dbReference>
<dbReference type="PANTHER" id="PTHR37689">
    <property type="entry name" value="PROTEIN FDHE"/>
    <property type="match status" value="1"/>
</dbReference>
<dbReference type="CDD" id="cd16341">
    <property type="entry name" value="FdhE"/>
    <property type="match status" value="1"/>
</dbReference>
<dbReference type="AlphaFoldDB" id="A0A1X7E6Q5"/>
<accession>A0A1X7E6Q5</accession>
<evidence type="ECO:0000313" key="2">
    <source>
        <dbReference type="Proteomes" id="UP000192906"/>
    </source>
</evidence>
<dbReference type="GO" id="GO:0051604">
    <property type="term" value="P:protein maturation"/>
    <property type="evidence" value="ECO:0007669"/>
    <property type="project" value="TreeGrafter"/>
</dbReference>
<dbReference type="EMBL" id="FWZU01000004">
    <property type="protein sequence ID" value="SMF28518.1"/>
    <property type="molecule type" value="Genomic_DNA"/>
</dbReference>
<name>A0A1X7E6Q5_9BACT</name>
<reference evidence="2" key="1">
    <citation type="submission" date="2017-04" db="EMBL/GenBank/DDBJ databases">
        <authorList>
            <person name="Varghese N."/>
            <person name="Submissions S."/>
        </authorList>
    </citation>
    <scope>NUCLEOTIDE SEQUENCE [LARGE SCALE GENOMIC DNA]</scope>
    <source>
        <strain evidence="2">K3S</strain>
    </source>
</reference>
<sequence length="307" mass="35049">MKKNQSTPSNKHDVRTGLLALREQTPALKNIFDAFGPIAMAQEDGCKLIEKWNNFTIPEADALRFEQGVPLFSDMDMPNFEDYYADVFWATSVAVAEGMPALAERVSMIRADLQGRADMNELAKAVWEEDNEIIESVAKKSNLDGSVLLMLASLAIKPFMTRLKDEAIAKIEKMQWSKGYCPICGSFPDIALLKKQLTENAEYMAGHGGQRWMHCSCCDHQWRIKRNICPWCESEDYSKLRYLQSDERKTERVDICDNCKHYFVTIDTRELSEMPDARIAPLGLVYLDIKAQEENFTPMAQTPWNVL</sequence>
<keyword evidence="2" id="KW-1185">Reference proteome</keyword>
<dbReference type="GO" id="GO:0008199">
    <property type="term" value="F:ferric iron binding"/>
    <property type="evidence" value="ECO:0007669"/>
    <property type="project" value="TreeGrafter"/>
</dbReference>